<proteinExistence type="inferred from homology"/>
<evidence type="ECO:0000256" key="1">
    <source>
        <dbReference type="ARBA" id="ARBA00008775"/>
    </source>
</evidence>
<name>A0A839PWN8_9MICO</name>
<organism evidence="4 5">
    <name type="scientific">Terracoccus luteus</name>
    <dbReference type="NCBI Taxonomy" id="53356"/>
    <lineage>
        <taxon>Bacteria</taxon>
        <taxon>Bacillati</taxon>
        <taxon>Actinomycetota</taxon>
        <taxon>Actinomycetes</taxon>
        <taxon>Micrococcales</taxon>
        <taxon>Intrasporangiaceae</taxon>
        <taxon>Terracoccus</taxon>
    </lineage>
</organism>
<gene>
    <name evidence="4" type="ORF">FHW14_003694</name>
</gene>
<dbReference type="AlphaFoldDB" id="A0A839PWN8"/>
<evidence type="ECO:0000313" key="5">
    <source>
        <dbReference type="Proteomes" id="UP000590811"/>
    </source>
</evidence>
<evidence type="ECO:0000256" key="2">
    <source>
        <dbReference type="SAM" id="MobiDB-lite"/>
    </source>
</evidence>
<dbReference type="PANTHER" id="PTHR32097:SF4">
    <property type="entry name" value="GENERAL STRESS PROTEIN 16U"/>
    <property type="match status" value="1"/>
</dbReference>
<dbReference type="CDD" id="cd06974">
    <property type="entry name" value="TerD_like"/>
    <property type="match status" value="1"/>
</dbReference>
<feature type="region of interest" description="Disordered" evidence="2">
    <location>
        <begin position="153"/>
        <end position="184"/>
    </location>
</feature>
<accession>A0A839PWN8</accession>
<comment type="caution">
    <text evidence="4">The sequence shown here is derived from an EMBL/GenBank/DDBJ whole genome shotgun (WGS) entry which is preliminary data.</text>
</comment>
<feature type="compositionally biased region" description="Pro residues" evidence="2">
    <location>
        <begin position="170"/>
        <end position="180"/>
    </location>
</feature>
<reference evidence="4 5" key="1">
    <citation type="submission" date="2020-08" db="EMBL/GenBank/DDBJ databases">
        <title>Genomic Encyclopedia of Type Strains, Phase IV (KMG-V): Genome sequencing to study the core and pangenomes of soil and plant-associated prokaryotes.</title>
        <authorList>
            <person name="Whitman W."/>
        </authorList>
    </citation>
    <scope>NUCLEOTIDE SEQUENCE [LARGE SCALE GENOMIC DNA]</scope>
    <source>
        <strain evidence="4 5">B3ACCR2</strain>
    </source>
</reference>
<dbReference type="Gene3D" id="2.60.60.30">
    <property type="entry name" value="sav2460 like domains"/>
    <property type="match status" value="1"/>
</dbReference>
<dbReference type="RefSeq" id="WP_253354916.1">
    <property type="nucleotide sequence ID" value="NZ_JACHVT010000014.1"/>
</dbReference>
<evidence type="ECO:0000259" key="3">
    <source>
        <dbReference type="Pfam" id="PF02342"/>
    </source>
</evidence>
<sequence length="388" mass="41226">MELQNGQNVPLASMSLRVRVEGPVDLTGLVLSESGKVAGDADMVFFNAPTTAGARLEGDTLHVELGALRPGAVKVALVASSEDEGVTFSRVPVRVHIDDGSSGHSYTPTNLTSETALVLCELYLRAGTWKVRAVGAGYDTGLAGVATDYGIEVDDAATPPPTAPAMQPTPSTPPAPPAPSAPVLNLTKTPLGRVSLDKGSSATISLTKADRGTLRMRASLRWKGRQHGASDLDLYALYIDAAGNPEGAVYYRNRGFVGKAPFIRLDQDSRSAGEEDLTIIAGHHRYVLLCAYSAVGNGVGSFKSYNAHVVIDDGAGSEVTVPLFNENKFSYWVAIALLDFTDPSGARVTQVEQYGKSFSEKRPVLRPDGTFQMSKGKIEFKGRGDKKK</sequence>
<comment type="similarity">
    <text evidence="1">Belongs to the CAPAB/TerDEXZ family.</text>
</comment>
<dbReference type="PANTHER" id="PTHR32097">
    <property type="entry name" value="CAMP-BINDING PROTEIN 1-RELATED"/>
    <property type="match status" value="1"/>
</dbReference>
<dbReference type="Pfam" id="PF02342">
    <property type="entry name" value="TerD"/>
    <property type="match status" value="1"/>
</dbReference>
<dbReference type="InterPro" id="IPR051324">
    <property type="entry name" value="Stress/Tellurium_Resist"/>
</dbReference>
<protein>
    <submittedName>
        <fullName evidence="4">Stress response protein SCP2</fullName>
    </submittedName>
</protein>
<dbReference type="Proteomes" id="UP000590811">
    <property type="component" value="Unassembled WGS sequence"/>
</dbReference>
<dbReference type="InterPro" id="IPR003325">
    <property type="entry name" value="TerD"/>
</dbReference>
<dbReference type="EMBL" id="JACHVT010000014">
    <property type="protein sequence ID" value="MBB2988500.1"/>
    <property type="molecule type" value="Genomic_DNA"/>
</dbReference>
<feature type="domain" description="TerD" evidence="3">
    <location>
        <begin position="23"/>
        <end position="149"/>
    </location>
</feature>
<evidence type="ECO:0000313" key="4">
    <source>
        <dbReference type="EMBL" id="MBB2988500.1"/>
    </source>
</evidence>